<protein>
    <submittedName>
        <fullName evidence="2">Uncharacterized protein</fullName>
    </submittedName>
</protein>
<proteinExistence type="predicted"/>
<dbReference type="EMBL" id="AP019621">
    <property type="protein sequence ID" value="BBJ55633.1"/>
    <property type="molecule type" value="Genomic_DNA"/>
</dbReference>
<feature type="compositionally biased region" description="Basic and acidic residues" evidence="1">
    <location>
        <begin position="1"/>
        <end position="15"/>
    </location>
</feature>
<sequence>MRQDHQVVDEPRPGHGGEPSADVGAQQPVGVGLALDLVADAPQIRAAGELREARQLVGHVRPGQVGPADHSPDQLTLRREGEELRRLLGDGDRLHEHGPVDPGRPCLRFEVRDSEVPPQGLEFRAGDPVLVADGQVPDVVVGVDRHGSSHTTGRPASAPAPE</sequence>
<organism evidence="2">
    <name type="scientific">Streptomyces avermitilis</name>
    <dbReference type="NCBI Taxonomy" id="33903"/>
    <lineage>
        <taxon>Bacteria</taxon>
        <taxon>Bacillati</taxon>
        <taxon>Actinomycetota</taxon>
        <taxon>Actinomycetes</taxon>
        <taxon>Kitasatosporales</taxon>
        <taxon>Streptomycetaceae</taxon>
        <taxon>Streptomyces</taxon>
    </lineage>
</organism>
<name>A0A499VMA6_STRAX</name>
<feature type="region of interest" description="Disordered" evidence="1">
    <location>
        <begin position="1"/>
        <end position="27"/>
    </location>
</feature>
<accession>A0A499VMA6</accession>
<gene>
    <name evidence="2" type="ORF">SAVMC3_82620</name>
</gene>
<reference evidence="2" key="1">
    <citation type="submission" date="2019-04" db="EMBL/GenBank/DDBJ databases">
        <title>Draft genome sequences of Streptomyces avermitilis MC3.</title>
        <authorList>
            <person name="Komaki H."/>
            <person name="Tamura T."/>
            <person name="Hosoyama A."/>
        </authorList>
    </citation>
    <scope>NUCLEOTIDE SEQUENCE</scope>
    <source>
        <strain evidence="2">MC3</strain>
    </source>
</reference>
<evidence type="ECO:0000256" key="1">
    <source>
        <dbReference type="SAM" id="MobiDB-lite"/>
    </source>
</evidence>
<evidence type="ECO:0000313" key="2">
    <source>
        <dbReference type="EMBL" id="BBJ55633.1"/>
    </source>
</evidence>
<feature type="region of interest" description="Disordered" evidence="1">
    <location>
        <begin position="143"/>
        <end position="162"/>
    </location>
</feature>
<dbReference type="AlphaFoldDB" id="A0A499VMA6"/>